<dbReference type="EMBL" id="PDSK01000124">
    <property type="protein sequence ID" value="PIE31908.1"/>
    <property type="molecule type" value="Genomic_DNA"/>
</dbReference>
<accession>A0A2G6K862</accession>
<gene>
    <name evidence="1" type="ORF">CSA56_16970</name>
</gene>
<evidence type="ECO:0000313" key="2">
    <source>
        <dbReference type="Proteomes" id="UP000230821"/>
    </source>
</evidence>
<evidence type="ECO:0008006" key="3">
    <source>
        <dbReference type="Google" id="ProtNLM"/>
    </source>
</evidence>
<dbReference type="SUPFAM" id="SSF53756">
    <property type="entry name" value="UDP-Glycosyltransferase/glycogen phosphorylase"/>
    <property type="match status" value="1"/>
</dbReference>
<dbReference type="AlphaFoldDB" id="A0A2G6K862"/>
<dbReference type="Proteomes" id="UP000230821">
    <property type="component" value="Unassembled WGS sequence"/>
</dbReference>
<name>A0A2G6K862_9BACT</name>
<protein>
    <recommendedName>
        <fullName evidence="3">Glycosyltransferase</fullName>
    </recommendedName>
</protein>
<proteinExistence type="predicted"/>
<dbReference type="Pfam" id="PF13692">
    <property type="entry name" value="Glyco_trans_1_4"/>
    <property type="match status" value="1"/>
</dbReference>
<sequence>MNPFFHNPQNMNLQIVSRYVPIENQAGHFSYLLELLHYLHGAGFCMELDVLDPWFLQEDIPDDLHEIVDVVLMPMSYIQTDWNSASTLDPSLKPFLRPIYQRLPTSLLKPLRQAWYRFRRTPLPGYHIADAAATEAEMTFVADRLAVARPAVLMSNETFLGNLLTLCQHETEVLKVNIAFDVQHKRQETFRKTGIIHSSSIWNRQKEVDLLSAADVIVAIHHEEADIFQDMLPEAEIVCAPMAVRFHQHHEKQQVRGRCLFVGSDIEHNVYGLKWFLNEVWPLVDRVLPTSELHVCGTVCAKITDSTQNVKLLGKVEDLDQEYAEAKLCIIPLIAGSGLKIKLVEALSHGRACVSTSIGIQGVRELEGKAVLVAEAPETFANAILTVLKDEKKRQAMELEAKQYVTENLSPENVYRPFMKRIEQHLIHFQKRKESL</sequence>
<evidence type="ECO:0000313" key="1">
    <source>
        <dbReference type="EMBL" id="PIE31908.1"/>
    </source>
</evidence>
<dbReference type="PANTHER" id="PTHR12526">
    <property type="entry name" value="GLYCOSYLTRANSFERASE"/>
    <property type="match status" value="1"/>
</dbReference>
<organism evidence="1 2">
    <name type="scientific">candidate division KSB3 bacterium</name>
    <dbReference type="NCBI Taxonomy" id="2044937"/>
    <lineage>
        <taxon>Bacteria</taxon>
        <taxon>candidate division KSB3</taxon>
    </lineage>
</organism>
<reference evidence="1 2" key="1">
    <citation type="submission" date="2017-10" db="EMBL/GenBank/DDBJ databases">
        <title>Novel microbial diversity and functional potential in the marine mammal oral microbiome.</title>
        <authorList>
            <person name="Dudek N.K."/>
            <person name="Sun C.L."/>
            <person name="Burstein D."/>
            <person name="Kantor R.S."/>
            <person name="Aliaga Goltsman D.S."/>
            <person name="Bik E.M."/>
            <person name="Thomas B.C."/>
            <person name="Banfield J.F."/>
            <person name="Relman D.A."/>
        </authorList>
    </citation>
    <scope>NUCLEOTIDE SEQUENCE [LARGE SCALE GENOMIC DNA]</scope>
    <source>
        <strain evidence="1">DOLJORAL78_47_16</strain>
    </source>
</reference>
<dbReference type="Gene3D" id="3.40.50.2000">
    <property type="entry name" value="Glycogen Phosphorylase B"/>
    <property type="match status" value="1"/>
</dbReference>
<comment type="caution">
    <text evidence="1">The sequence shown here is derived from an EMBL/GenBank/DDBJ whole genome shotgun (WGS) entry which is preliminary data.</text>
</comment>
<dbReference type="CDD" id="cd03801">
    <property type="entry name" value="GT4_PimA-like"/>
    <property type="match status" value="1"/>
</dbReference>